<keyword evidence="3" id="KW-1185">Reference proteome</keyword>
<feature type="compositionally biased region" description="Basic residues" evidence="1">
    <location>
        <begin position="472"/>
        <end position="484"/>
    </location>
</feature>
<gene>
    <name evidence="2" type="ORF">MEDL_3903</name>
</gene>
<dbReference type="GO" id="GO:0003676">
    <property type="term" value="F:nucleic acid binding"/>
    <property type="evidence" value="ECO:0007669"/>
    <property type="project" value="InterPro"/>
</dbReference>
<dbReference type="Proteomes" id="UP000683360">
    <property type="component" value="Unassembled WGS sequence"/>
</dbReference>
<dbReference type="Gene3D" id="3.30.420.10">
    <property type="entry name" value="Ribonuclease H-like superfamily/Ribonuclease H"/>
    <property type="match status" value="1"/>
</dbReference>
<evidence type="ECO:0000256" key="1">
    <source>
        <dbReference type="SAM" id="MobiDB-lite"/>
    </source>
</evidence>
<dbReference type="AlphaFoldDB" id="A0A8S3PWY6"/>
<feature type="region of interest" description="Disordered" evidence="1">
    <location>
        <begin position="459"/>
        <end position="484"/>
    </location>
</feature>
<protein>
    <submittedName>
        <fullName evidence="2">Uncharacterized protein</fullName>
    </submittedName>
</protein>
<dbReference type="PANTHER" id="PTHR37984">
    <property type="entry name" value="PROTEIN CBG26694"/>
    <property type="match status" value="1"/>
</dbReference>
<dbReference type="InterPro" id="IPR036397">
    <property type="entry name" value="RNaseH_sf"/>
</dbReference>
<proteinExistence type="predicted"/>
<dbReference type="InterPro" id="IPR050951">
    <property type="entry name" value="Retrovirus_Pol_polyprotein"/>
</dbReference>
<evidence type="ECO:0000313" key="3">
    <source>
        <dbReference type="Proteomes" id="UP000683360"/>
    </source>
</evidence>
<comment type="caution">
    <text evidence="2">The sequence shown here is derived from an EMBL/GenBank/DDBJ whole genome shotgun (WGS) entry which is preliminary data.</text>
</comment>
<name>A0A8S3PWY6_MYTED</name>
<dbReference type="EMBL" id="CAJPWZ010000244">
    <property type="protein sequence ID" value="CAG2188495.1"/>
    <property type="molecule type" value="Genomic_DNA"/>
</dbReference>
<dbReference type="OrthoDB" id="6197131at2759"/>
<evidence type="ECO:0000313" key="2">
    <source>
        <dbReference type="EMBL" id="CAG2188495.1"/>
    </source>
</evidence>
<dbReference type="PANTHER" id="PTHR37984:SF15">
    <property type="entry name" value="INTEGRASE CATALYTIC DOMAIN-CONTAINING PROTEIN"/>
    <property type="match status" value="1"/>
</dbReference>
<reference evidence="2" key="1">
    <citation type="submission" date="2021-03" db="EMBL/GenBank/DDBJ databases">
        <authorList>
            <person name="Bekaert M."/>
        </authorList>
    </citation>
    <scope>NUCLEOTIDE SEQUENCE</scope>
</reference>
<accession>A0A8S3PWY6</accession>
<sequence length="484" mass="54310">MIRAYLKGEQTDWDINLGCLAAAYRATPQESTGLTPNLLMLGKEVRLPAELMFGSVINGQSKIETYGEYVEILKERMLQAHSVARKHLQAAAKRQKENYDAKLSFQIYQPGQPVWLVNEARQEGKCPKLQNLYQGPFLILKRCRNEYDLNSHTRGYGKHVREVQTLQKNGQVYNERNYLKKASIPYLFEDGRDIVKQSHSESQKHWASRSGIRIKSFPKPIKPTIPIFTATPIPIAPKPLAPLETSTIISSAASIDSYSRLLQSNMPSLSMPKFSNYSVAQTATSYCPPVVSSRESSTVTKFVIESPVASCMLDMETPTESSMPVPPLDQFQFDLEDNVQCGSWKSPVSVSSQSIGDEVECPDDIVTNNDNNNDQNNNHIDLTTSSSFPEAQVSDVQTVGPVVQQNSEVNPLRTEFRRLSGNVEFSSARLLEAINGLTNAMTVQTSAFNAMERSLTPVSRDRYRPYGGNHYNPKKNNKNKRFRD</sequence>
<organism evidence="2 3">
    <name type="scientific">Mytilus edulis</name>
    <name type="common">Blue mussel</name>
    <dbReference type="NCBI Taxonomy" id="6550"/>
    <lineage>
        <taxon>Eukaryota</taxon>
        <taxon>Metazoa</taxon>
        <taxon>Spiralia</taxon>
        <taxon>Lophotrochozoa</taxon>
        <taxon>Mollusca</taxon>
        <taxon>Bivalvia</taxon>
        <taxon>Autobranchia</taxon>
        <taxon>Pteriomorphia</taxon>
        <taxon>Mytilida</taxon>
        <taxon>Mytiloidea</taxon>
        <taxon>Mytilidae</taxon>
        <taxon>Mytilinae</taxon>
        <taxon>Mytilus</taxon>
    </lineage>
</organism>